<dbReference type="GO" id="GO:0005525">
    <property type="term" value="F:GTP binding"/>
    <property type="evidence" value="ECO:0007669"/>
    <property type="project" value="UniProtKB-KW"/>
</dbReference>
<dbReference type="AlphaFoldDB" id="A0A667YVG8"/>
<dbReference type="CDD" id="cd01852">
    <property type="entry name" value="AIG1"/>
    <property type="match status" value="1"/>
</dbReference>
<sequence>MSQGRSWIPGCTLLALITLCALILTAQCQSQHKDLRLILVGKTGSGKSATGNTILGSRNVFKEGMSPESVTTRCQKEQVTNAGREIVVIDTPGLFDTQKTKRDVKGKIEECIYQSVPGPHAFLLVISLKARHTEEERKAVEWIQNNFGSGASSYTMVLFTHADLLMDKTVEDYMRESLSLRELVRSCGGRYHSLINGEGASHSQVQELLEKIEKMVDFNGGRHYTSEMYLQEENMAAVGGGALFSSPVLIGVGALLAATGGYECTKEMFDNFWKDTKQ</sequence>
<dbReference type="PANTHER" id="PTHR10903">
    <property type="entry name" value="GTPASE, IMAP FAMILY MEMBER-RELATED"/>
    <property type="match status" value="1"/>
</dbReference>
<proteinExistence type="inferred from homology"/>
<accession>A0A667YVG8</accession>
<dbReference type="Ensembl" id="ENSMMDT00005032586.1">
    <property type="protein sequence ID" value="ENSMMDP00005031867.1"/>
    <property type="gene ID" value="ENSMMDG00005015028.1"/>
</dbReference>
<evidence type="ECO:0000313" key="6">
    <source>
        <dbReference type="Ensembl" id="ENSMMDP00005031867.1"/>
    </source>
</evidence>
<keyword evidence="3" id="KW-0342">GTP-binding</keyword>
<evidence type="ECO:0000256" key="2">
    <source>
        <dbReference type="ARBA" id="ARBA00022741"/>
    </source>
</evidence>
<dbReference type="InterPro" id="IPR045058">
    <property type="entry name" value="GIMA/IAN/Toc"/>
</dbReference>
<evidence type="ECO:0000259" key="5">
    <source>
        <dbReference type="PROSITE" id="PS51720"/>
    </source>
</evidence>
<dbReference type="PROSITE" id="PS51720">
    <property type="entry name" value="G_AIG1"/>
    <property type="match status" value="1"/>
</dbReference>
<keyword evidence="4" id="KW-0732">Signal</keyword>
<dbReference type="InParanoid" id="A0A667YVG8"/>
<dbReference type="InterPro" id="IPR027417">
    <property type="entry name" value="P-loop_NTPase"/>
</dbReference>
<feature type="signal peptide" evidence="4">
    <location>
        <begin position="1"/>
        <end position="28"/>
    </location>
</feature>
<keyword evidence="2" id="KW-0547">Nucleotide-binding</keyword>
<organism evidence="6 7">
    <name type="scientific">Myripristis murdjan</name>
    <name type="common">pinecone soldierfish</name>
    <dbReference type="NCBI Taxonomy" id="586833"/>
    <lineage>
        <taxon>Eukaryota</taxon>
        <taxon>Metazoa</taxon>
        <taxon>Chordata</taxon>
        <taxon>Craniata</taxon>
        <taxon>Vertebrata</taxon>
        <taxon>Euteleostomi</taxon>
        <taxon>Actinopterygii</taxon>
        <taxon>Neopterygii</taxon>
        <taxon>Teleostei</taxon>
        <taxon>Neoteleostei</taxon>
        <taxon>Acanthomorphata</taxon>
        <taxon>Holocentriformes</taxon>
        <taxon>Holocentridae</taxon>
        <taxon>Myripristis</taxon>
    </lineage>
</organism>
<feature type="domain" description="AIG1-type G" evidence="5">
    <location>
        <begin position="32"/>
        <end position="233"/>
    </location>
</feature>
<evidence type="ECO:0000256" key="3">
    <source>
        <dbReference type="ARBA" id="ARBA00023134"/>
    </source>
</evidence>
<name>A0A667YVG8_9TELE</name>
<reference evidence="6" key="1">
    <citation type="submission" date="2019-06" db="EMBL/GenBank/DDBJ databases">
        <authorList>
            <consortium name="Wellcome Sanger Institute Data Sharing"/>
        </authorList>
    </citation>
    <scope>NUCLEOTIDE SEQUENCE [LARGE SCALE GENOMIC DNA]</scope>
</reference>
<feature type="chain" id="PRO_5025556724" description="AIG1-type G domain-containing protein" evidence="4">
    <location>
        <begin position="29"/>
        <end position="278"/>
    </location>
</feature>
<gene>
    <name evidence="6" type="primary">LOC115362306</name>
</gene>
<evidence type="ECO:0000256" key="1">
    <source>
        <dbReference type="ARBA" id="ARBA00008535"/>
    </source>
</evidence>
<reference evidence="6" key="3">
    <citation type="submission" date="2025-09" db="UniProtKB">
        <authorList>
            <consortium name="Ensembl"/>
        </authorList>
    </citation>
    <scope>IDENTIFICATION</scope>
</reference>
<dbReference type="Pfam" id="PF04548">
    <property type="entry name" value="AIG1"/>
    <property type="match status" value="1"/>
</dbReference>
<evidence type="ECO:0000256" key="4">
    <source>
        <dbReference type="SAM" id="SignalP"/>
    </source>
</evidence>
<dbReference type="Gene3D" id="3.40.50.300">
    <property type="entry name" value="P-loop containing nucleotide triphosphate hydrolases"/>
    <property type="match status" value="1"/>
</dbReference>
<dbReference type="FunFam" id="3.40.50.300:FF:000366">
    <property type="entry name" value="GTPase, IMAP family member 2"/>
    <property type="match status" value="1"/>
</dbReference>
<protein>
    <recommendedName>
        <fullName evidence="5">AIG1-type G domain-containing protein</fullName>
    </recommendedName>
</protein>
<dbReference type="GeneTree" id="ENSGT01140000282522"/>
<evidence type="ECO:0000313" key="7">
    <source>
        <dbReference type="Proteomes" id="UP000472263"/>
    </source>
</evidence>
<comment type="similarity">
    <text evidence="1">Belongs to the TRAFAC class TrmE-Era-EngA-EngB-Septin-like GTPase superfamily. AIG1/Toc34/Toc159-like paraseptin GTPase family. IAN subfamily.</text>
</comment>
<dbReference type="PANTHER" id="PTHR10903:SF170">
    <property type="entry name" value="GTPASE IMAP FAMILY MEMBER 7"/>
    <property type="match status" value="1"/>
</dbReference>
<dbReference type="InterPro" id="IPR006703">
    <property type="entry name" value="G_AIG1"/>
</dbReference>
<keyword evidence="7" id="KW-1185">Reference proteome</keyword>
<dbReference type="SUPFAM" id="SSF52540">
    <property type="entry name" value="P-loop containing nucleoside triphosphate hydrolases"/>
    <property type="match status" value="1"/>
</dbReference>
<dbReference type="Proteomes" id="UP000472263">
    <property type="component" value="Chromosome 1"/>
</dbReference>
<reference evidence="6" key="2">
    <citation type="submission" date="2025-08" db="UniProtKB">
        <authorList>
            <consortium name="Ensembl"/>
        </authorList>
    </citation>
    <scope>IDENTIFICATION</scope>
</reference>